<protein>
    <submittedName>
        <fullName evidence="1">Uncharacterized protein</fullName>
    </submittedName>
</protein>
<dbReference type="Proteomes" id="UP001732700">
    <property type="component" value="Chromosome 7D"/>
</dbReference>
<sequence length="1227" mass="138099">MEAAISATSRLIGSVLNQLSNEFVEAYVASTELGLNSTKIKDDLMLMHGLLHEAQKRGVSDNLGLQGLLQRLRDKANEAEDALDELHYFIIQDRLDGTKYAVPDLGDGLRGHARHAARYTIGNKLNCFRCCSPMQDDGASSAAVTNKPHNAINLGSGNNGPVDRLPFNRVLISKKIKSVIEETQSICERVFKLLNIIPDHSSTAHVTLTRPQTGSTPIHDRLYGRGDIFERTIKDMTSGTYDGETLSVLPIVGPGGIGKTTFAQHLYNDKRTQEHFTVKVWVCVSTSFDVLELTQQIHNCIPATENEESNVTNLDQLQIAISHRLKSKRFIIVLDDMWKCDSDDEWERFLAPFTKGEARGSTVIVTTRFPKIKERVKRGTIPINLQGLDPQEFFEFFQACVFGENIPDQHCSELIDIGREIAEKLKCSPLAAKTVARLLRKHLSWEHWRNVLENNEWQNETNGDDIMPALKISYDYLPFHLKQCFSFFSLYPEDYKFKVLAITHFWTAIGIIDSNYKNKNYLEELVDNGFLMKEVEDDLEDPCYVMHDLLHELSVSVSSQECVNISSSSFSSEDIPKSIKHLSITIEDRYDDDFGKEMAKLKSRINIGNLRTLMIFRNFNKERIIVILKDTFKEIEGLRVLFVVMNSTESLPINLRKLLHLRYLKIGSPYYSGTSLPSALPRFYHLIFLDLEDWHGSSSVPKHISRLVNLRHFIADGKLHSNVPEVGKIEHLEELKEFHVKKESVGFEMEELGKLSNLGGKLCICNLEKVATKDEASKANLVLKRNLKKLVLVWKSEQPDVDADVIDGLQPHDSLRELVFKGHIGASEPPSWLCRDTPIKHLESLSLKGVSWGTLPPFGQLPYLKRLVLKDISRVRFLASDPGPGRNRSFMHLKEVKISGMPDLETWTMEPTCHLFPVLERIECRDCPSLLALPFLSVSCTQDIHCPSLHSLKITDCPELLLPLMPPAPSLTSIKVSDGARKMSLRKNELDLRSYSGALAFHNMSDIVSLRFENGLITSWIDPQKATSLRQLVISRDSSIHSTASISNLTSLTSLAVNPLMTFKGVGNEEHHACSVGVDLLSEVERRTKQLPSGSFQLETLCVDRISVVLVAPVCSLLAATLHTLAIWCDQRVESLTEDEEKALQLLTSLQTLKFEDCPGLPSLPQVLHSLPSLRNLKVTYCPEIQALPKGNLPTSLQDLIVIRCSAELHQQARKLEGTNPELRVRA</sequence>
<reference evidence="1" key="2">
    <citation type="submission" date="2025-09" db="UniProtKB">
        <authorList>
            <consortium name="EnsemblPlants"/>
        </authorList>
    </citation>
    <scope>IDENTIFICATION</scope>
</reference>
<name>A0ACD6APQ6_AVESA</name>
<proteinExistence type="predicted"/>
<evidence type="ECO:0000313" key="2">
    <source>
        <dbReference type="Proteomes" id="UP001732700"/>
    </source>
</evidence>
<keyword evidence="2" id="KW-1185">Reference proteome</keyword>
<evidence type="ECO:0000313" key="1">
    <source>
        <dbReference type="EnsemblPlants" id="AVESA.00010b.r2.7DG1400440.1.CDS.1"/>
    </source>
</evidence>
<accession>A0ACD6APQ6</accession>
<reference evidence="1" key="1">
    <citation type="submission" date="2021-05" db="EMBL/GenBank/DDBJ databases">
        <authorList>
            <person name="Scholz U."/>
            <person name="Mascher M."/>
            <person name="Fiebig A."/>
        </authorList>
    </citation>
    <scope>NUCLEOTIDE SEQUENCE [LARGE SCALE GENOMIC DNA]</scope>
</reference>
<dbReference type="EnsemblPlants" id="AVESA.00010b.r2.7DG1400440.1">
    <property type="protein sequence ID" value="AVESA.00010b.r2.7DG1400440.1.CDS.1"/>
    <property type="gene ID" value="AVESA.00010b.r2.7DG1400440"/>
</dbReference>
<organism evidence="1 2">
    <name type="scientific">Avena sativa</name>
    <name type="common">Oat</name>
    <dbReference type="NCBI Taxonomy" id="4498"/>
    <lineage>
        <taxon>Eukaryota</taxon>
        <taxon>Viridiplantae</taxon>
        <taxon>Streptophyta</taxon>
        <taxon>Embryophyta</taxon>
        <taxon>Tracheophyta</taxon>
        <taxon>Spermatophyta</taxon>
        <taxon>Magnoliopsida</taxon>
        <taxon>Liliopsida</taxon>
        <taxon>Poales</taxon>
        <taxon>Poaceae</taxon>
        <taxon>BOP clade</taxon>
        <taxon>Pooideae</taxon>
        <taxon>Poodae</taxon>
        <taxon>Poeae</taxon>
        <taxon>Poeae Chloroplast Group 1 (Aveneae type)</taxon>
        <taxon>Aveninae</taxon>
        <taxon>Avena</taxon>
    </lineage>
</organism>